<name>A8AAR2_IGNH4</name>
<dbReference type="RefSeq" id="WP_012122978.1">
    <property type="nucleotide sequence ID" value="NC_009776.1"/>
</dbReference>
<keyword evidence="2" id="KW-0479">Metal-binding</keyword>
<evidence type="ECO:0000256" key="2">
    <source>
        <dbReference type="ARBA" id="ARBA00022723"/>
    </source>
</evidence>
<keyword evidence="3" id="KW-0378">Hydrolase</keyword>
<protein>
    <submittedName>
        <fullName evidence="5">Uncharacterized protein putative amidase-like protein</fullName>
    </submittedName>
</protein>
<evidence type="ECO:0000256" key="4">
    <source>
        <dbReference type="ARBA" id="ARBA00022833"/>
    </source>
</evidence>
<organism evidence="5 6">
    <name type="scientific">Ignicoccus hospitalis (strain KIN4/I / DSM 18386 / JCM 14125)</name>
    <dbReference type="NCBI Taxonomy" id="453591"/>
    <lineage>
        <taxon>Archaea</taxon>
        <taxon>Thermoproteota</taxon>
        <taxon>Thermoprotei</taxon>
        <taxon>Desulfurococcales</taxon>
        <taxon>Desulfurococcaceae</taxon>
        <taxon>Ignicoccus</taxon>
    </lineage>
</organism>
<dbReference type="PANTHER" id="PTHR35005">
    <property type="entry name" value="3-DEHYDRO-SCYLLO-INOSOSE HYDROLASE"/>
    <property type="match status" value="1"/>
</dbReference>
<dbReference type="STRING" id="453591.Igni_0832"/>
<dbReference type="GO" id="GO:0016811">
    <property type="term" value="F:hydrolase activity, acting on carbon-nitrogen (but not peptide) bonds, in linear amides"/>
    <property type="evidence" value="ECO:0007669"/>
    <property type="project" value="TreeGrafter"/>
</dbReference>
<dbReference type="OrthoDB" id="46121at2157"/>
<comment type="cofactor">
    <cofactor evidence="1">
        <name>Zn(2+)</name>
        <dbReference type="ChEBI" id="CHEBI:29105"/>
    </cofactor>
</comment>
<gene>
    <name evidence="5" type="ordered locus">Igni_0832</name>
</gene>
<dbReference type="Pfam" id="PF02633">
    <property type="entry name" value="Creatininase"/>
    <property type="match status" value="1"/>
</dbReference>
<dbReference type="Gene3D" id="3.40.50.10310">
    <property type="entry name" value="Creatininase"/>
    <property type="match status" value="1"/>
</dbReference>
<dbReference type="GeneID" id="5562448"/>
<evidence type="ECO:0000256" key="3">
    <source>
        <dbReference type="ARBA" id="ARBA00022801"/>
    </source>
</evidence>
<dbReference type="EMBL" id="CP000816">
    <property type="protein sequence ID" value="ABU82014.1"/>
    <property type="molecule type" value="Genomic_DNA"/>
</dbReference>
<dbReference type="InterPro" id="IPR024087">
    <property type="entry name" value="Creatininase-like_sf"/>
</dbReference>
<dbReference type="AlphaFoldDB" id="A8AAR2"/>
<keyword evidence="6" id="KW-1185">Reference proteome</keyword>
<dbReference type="Proteomes" id="UP000000262">
    <property type="component" value="Chromosome"/>
</dbReference>
<sequence length="225" mass="24198">MCIKLADVSASEVKKLAKAVLVPVGSLEDHGPLPLGLDTKIAEAVACKCEEAVVAPSINYSFSPEHPFSVTVPLPTLSAFLLEVTSQLYNLFSVPVIFVVAHKGAAPVMEAVTMEAYKRGVRTALLDVWGVIESLGYDDFQKLCRAEASLALALGYSVVVRKSKRYKSPPMKKGVLIPWHSGEYGCSPESVSEARKEEGLRIIEEVAEALRGLVRGLEDLSGGGR</sequence>
<evidence type="ECO:0000313" key="6">
    <source>
        <dbReference type="Proteomes" id="UP000000262"/>
    </source>
</evidence>
<dbReference type="GO" id="GO:0009231">
    <property type="term" value="P:riboflavin biosynthetic process"/>
    <property type="evidence" value="ECO:0007669"/>
    <property type="project" value="TreeGrafter"/>
</dbReference>
<dbReference type="HOGENOM" id="CLU_1227645_0_0_2"/>
<dbReference type="InterPro" id="IPR003785">
    <property type="entry name" value="Creatininase/forma_Hydrolase"/>
</dbReference>
<evidence type="ECO:0000256" key="1">
    <source>
        <dbReference type="ARBA" id="ARBA00001947"/>
    </source>
</evidence>
<dbReference type="GO" id="GO:0046872">
    <property type="term" value="F:metal ion binding"/>
    <property type="evidence" value="ECO:0007669"/>
    <property type="project" value="UniProtKB-KW"/>
</dbReference>
<keyword evidence="4" id="KW-0862">Zinc</keyword>
<dbReference type="PANTHER" id="PTHR35005:SF1">
    <property type="entry name" value="2-AMINO-5-FORMYLAMINO-6-RIBOSYLAMINOPYRIMIDIN-4(3H)-ONE 5'-MONOPHOSPHATE DEFORMYLASE"/>
    <property type="match status" value="1"/>
</dbReference>
<evidence type="ECO:0000313" key="5">
    <source>
        <dbReference type="EMBL" id="ABU82014.1"/>
    </source>
</evidence>
<accession>A8AAR2</accession>
<reference evidence="5 6" key="1">
    <citation type="journal article" date="2008" name="Genome Biol.">
        <title>A genomic analysis of the archaeal system Ignicoccus hospitalis-Nanoarchaeum equitans.</title>
        <authorList>
            <person name="Podar M."/>
            <person name="Anderson I."/>
            <person name="Makarova K.S."/>
            <person name="Elkins J.G."/>
            <person name="Ivanova N."/>
            <person name="Wall M.A."/>
            <person name="Lykidis A."/>
            <person name="Mavromatis K."/>
            <person name="Sun H."/>
            <person name="Hudson M.E."/>
            <person name="Chen W."/>
            <person name="Deciu C."/>
            <person name="Hutchison D."/>
            <person name="Eads J.R."/>
            <person name="Anderson A."/>
            <person name="Fernandes F."/>
            <person name="Szeto E."/>
            <person name="Lapidus A."/>
            <person name="Kyrpides N.C."/>
            <person name="Saier M.H.Jr."/>
            <person name="Richardson P.M."/>
            <person name="Rachel R."/>
            <person name="Huber H."/>
            <person name="Eisen J.A."/>
            <person name="Koonin E.V."/>
            <person name="Keller M."/>
            <person name="Stetter K.O."/>
        </authorList>
    </citation>
    <scope>NUCLEOTIDE SEQUENCE [LARGE SCALE GENOMIC DNA]</scope>
    <source>
        <strain evidence="6">KIN4/I / DSM 18386 / JCM 14125</strain>
    </source>
</reference>
<proteinExistence type="predicted"/>
<dbReference type="eggNOG" id="arCOG04536">
    <property type="taxonomic scope" value="Archaea"/>
</dbReference>
<dbReference type="KEGG" id="iho:Igni_0832"/>
<dbReference type="SUPFAM" id="SSF102215">
    <property type="entry name" value="Creatininase"/>
    <property type="match status" value="1"/>
</dbReference>